<dbReference type="InterPro" id="IPR049886">
    <property type="entry name" value="CFI_box_CTERM_dom"/>
</dbReference>
<dbReference type="EMBL" id="JBBLXS010000173">
    <property type="protein sequence ID" value="MEK0186025.1"/>
    <property type="molecule type" value="Genomic_DNA"/>
</dbReference>
<reference evidence="1 2" key="1">
    <citation type="journal article" date="2020" name="Harmful Algae">
        <title>Molecular and morphological characterization of a novel dihydroanatoxin-a producing Microcoleus species (cyanobacteria) from the Russian River, California, USA.</title>
        <authorList>
            <person name="Conklin K.Y."/>
            <person name="Stancheva R."/>
            <person name="Otten T.G."/>
            <person name="Fadness R."/>
            <person name="Boyer G.L."/>
            <person name="Read B."/>
            <person name="Zhang X."/>
            <person name="Sheath R.G."/>
        </authorList>
    </citation>
    <scope>NUCLEOTIDE SEQUENCE [LARGE SCALE GENOMIC DNA]</scope>
    <source>
        <strain evidence="1 2">PTRS2</strain>
    </source>
</reference>
<keyword evidence="2" id="KW-1185">Reference proteome</keyword>
<accession>A0ABU8YNM8</accession>
<gene>
    <name evidence="1" type="ORF">WMG39_14380</name>
</gene>
<dbReference type="Proteomes" id="UP001384579">
    <property type="component" value="Unassembled WGS sequence"/>
</dbReference>
<protein>
    <submittedName>
        <fullName evidence="1">CFI-box-CTERM domain-containing protein</fullName>
    </submittedName>
</protein>
<evidence type="ECO:0000313" key="2">
    <source>
        <dbReference type="Proteomes" id="UP001384579"/>
    </source>
</evidence>
<sequence>MEVITRRDGRDLLFPYPNDSDPQKKQLHHDLFLDDKREACGVAYITEDKQGKWRREYWYDRGWGWKRDDNGFSESYDSIKELYDAIEANRDRRNVRNFATYLASRISLSSDEIINELSEPVESSSDSCFIATAAYSTSRHPDLTTFRQFRDRQLLSNTFGRQLVKIYYKISPSIANHISQKPKVKLFLRSQLEHLASWMRTREITKP</sequence>
<comment type="caution">
    <text evidence="1">The sequence shown here is derived from an EMBL/GenBank/DDBJ whole genome shotgun (WGS) entry which is preliminary data.</text>
</comment>
<name>A0ABU8YNM8_9CYAN</name>
<proteinExistence type="predicted"/>
<organism evidence="1 2">
    <name type="scientific">Microcoleus anatoxicus PTRS2</name>
    <dbReference type="NCBI Taxonomy" id="2705321"/>
    <lineage>
        <taxon>Bacteria</taxon>
        <taxon>Bacillati</taxon>
        <taxon>Cyanobacteriota</taxon>
        <taxon>Cyanophyceae</taxon>
        <taxon>Oscillatoriophycideae</taxon>
        <taxon>Oscillatoriales</taxon>
        <taxon>Microcoleaceae</taxon>
        <taxon>Microcoleus</taxon>
        <taxon>Microcoleus anatoxicus</taxon>
    </lineage>
</organism>
<dbReference type="RefSeq" id="WP_340521963.1">
    <property type="nucleotide sequence ID" value="NZ_JBBLXS010000173.1"/>
</dbReference>
<evidence type="ECO:0000313" key="1">
    <source>
        <dbReference type="EMBL" id="MEK0186025.1"/>
    </source>
</evidence>
<dbReference type="NCBIfam" id="NF041770">
    <property type="entry name" value="CFI_box_CTERM"/>
    <property type="match status" value="1"/>
</dbReference>